<feature type="region of interest" description="Disordered" evidence="1">
    <location>
        <begin position="116"/>
        <end position="140"/>
    </location>
</feature>
<organism evidence="2 3">
    <name type="scientific">Plasmodium vivax Mauritania I</name>
    <dbReference type="NCBI Taxonomy" id="1035515"/>
    <lineage>
        <taxon>Eukaryota</taxon>
        <taxon>Sar</taxon>
        <taxon>Alveolata</taxon>
        <taxon>Apicomplexa</taxon>
        <taxon>Aconoidasida</taxon>
        <taxon>Haemosporida</taxon>
        <taxon>Plasmodiidae</taxon>
        <taxon>Plasmodium</taxon>
        <taxon>Plasmodium (Plasmodium)</taxon>
    </lineage>
</organism>
<accession>A0A0J9TE97</accession>
<evidence type="ECO:0000256" key="1">
    <source>
        <dbReference type="SAM" id="MobiDB-lite"/>
    </source>
</evidence>
<feature type="region of interest" description="Disordered" evidence="1">
    <location>
        <begin position="227"/>
        <end position="326"/>
    </location>
</feature>
<dbReference type="Proteomes" id="UP000053776">
    <property type="component" value="Unassembled WGS sequence"/>
</dbReference>
<sequence length="689" mass="76317">MKQFYRGENKSSSGGSSGRAKNAQSQDATSGVPLTGWEAKRPAPPQQPRGMPYREAKNGKGIPPSIASNSDNKTGSSRSCWSYASQQWNAPQKKHAHVGDRHDDALIAERRKAYTSMSTAAHRSNYASRADPRSNTESSSPRMCLVKRLNGNVEQIDMKDIHTAFPNYIPYERKDNNALLSSVFCPEEDAKQTQGKVGDISNLPVVYQNVELNLDLVKKCRQASTSRKAFSDIPMSRNRQRSDKPSAKIKLPIGTPPASQTARGAHQKAAPPSRSFSCNNAIYNAPPCHPSNGLRSTSQKRNLSKVPTWKNAPAGESNFSSSGRSPIRRFQSAQNATTLPLRSPEVVTPKRDATRQTSLLKPHVIPMLLKHSTNMILSQLKSKAALYYLVLPPHIHYVATFTYGLTPKLCRRPTVKHISPLPLATLPTEMKGNQRIHTKGTTMKVKNTKQQEAQFEQRSFSKKQKDKQPTADGKMDQVVYPRYNSSSVKDCHQVVVGSNSGGSSPVGGKNGDLTLQGLLAKKTKVKSIEKEKYIEKVNAYKVVYQSHDFVSIYQNGGDRTIKDHCIDVSSLLCIPGYVGGYLCESNSTVNHSHANGKGNPQVEGEQEEDTKRRGSTASARSFTTHPQPEQGQLWIDPDVDLLNDDPILYHLRKAVNSSPTLNVDLQYLVLLNERLKNREPLGDSLWGWR</sequence>
<dbReference type="OrthoDB" id="383593at2759"/>
<feature type="compositionally biased region" description="Polar residues" evidence="1">
    <location>
        <begin position="615"/>
        <end position="630"/>
    </location>
</feature>
<evidence type="ECO:0000313" key="2">
    <source>
        <dbReference type="EMBL" id="KMZ93002.1"/>
    </source>
</evidence>
<evidence type="ECO:0000313" key="3">
    <source>
        <dbReference type="Proteomes" id="UP000053776"/>
    </source>
</evidence>
<gene>
    <name evidence="2" type="ORF">PVMG_04714</name>
</gene>
<name>A0A0J9TE97_PLAVI</name>
<feature type="region of interest" description="Disordered" evidence="1">
    <location>
        <begin position="1"/>
        <end position="79"/>
    </location>
</feature>
<feature type="compositionally biased region" description="Polar residues" evidence="1">
    <location>
        <begin position="441"/>
        <end position="458"/>
    </location>
</feature>
<feature type="region of interest" description="Disordered" evidence="1">
    <location>
        <begin position="590"/>
        <end position="633"/>
    </location>
</feature>
<feature type="region of interest" description="Disordered" evidence="1">
    <location>
        <begin position="441"/>
        <end position="476"/>
    </location>
</feature>
<dbReference type="AlphaFoldDB" id="A0A0J9TE97"/>
<proteinExistence type="predicted"/>
<reference evidence="2 3" key="1">
    <citation type="submission" date="2011-08" db="EMBL/GenBank/DDBJ databases">
        <title>The Genome Sequence of Plasmodium vivax Mauritania I.</title>
        <authorList>
            <consortium name="The Broad Institute Genome Sequencing Platform"/>
            <consortium name="The Broad Institute Genome Sequencing Center for Infectious Disease"/>
            <person name="Neafsey D."/>
            <person name="Carlton J."/>
            <person name="Barnwell J."/>
            <person name="Collins W."/>
            <person name="Escalante A."/>
            <person name="Mullikin J."/>
            <person name="Saul A."/>
            <person name="Guigo R."/>
            <person name="Camara F."/>
            <person name="Young S.K."/>
            <person name="Zeng Q."/>
            <person name="Gargeya S."/>
            <person name="Fitzgerald M."/>
            <person name="Haas B."/>
            <person name="Abouelleil A."/>
            <person name="Alvarado L."/>
            <person name="Arachchi H.M."/>
            <person name="Berlin A."/>
            <person name="Brown A."/>
            <person name="Chapman S.B."/>
            <person name="Chen Z."/>
            <person name="Dunbar C."/>
            <person name="Freedman E."/>
            <person name="Gearin G."/>
            <person name="Gellesch M."/>
            <person name="Goldberg J."/>
            <person name="Griggs A."/>
            <person name="Gujja S."/>
            <person name="Heiman D."/>
            <person name="Howarth C."/>
            <person name="Larson L."/>
            <person name="Lui A."/>
            <person name="MacDonald P.J.P."/>
            <person name="Montmayeur A."/>
            <person name="Murphy C."/>
            <person name="Neiman D."/>
            <person name="Pearson M."/>
            <person name="Priest M."/>
            <person name="Roberts A."/>
            <person name="Saif S."/>
            <person name="Shea T."/>
            <person name="Shenoy N."/>
            <person name="Sisk P."/>
            <person name="Stolte C."/>
            <person name="Sykes S."/>
            <person name="Wortman J."/>
            <person name="Nusbaum C."/>
            <person name="Birren B."/>
        </authorList>
    </citation>
    <scope>NUCLEOTIDE SEQUENCE [LARGE SCALE GENOMIC DNA]</scope>
    <source>
        <strain evidence="2 3">Mauritania I</strain>
    </source>
</reference>
<protein>
    <submittedName>
        <fullName evidence="2">Uncharacterized protein</fullName>
    </submittedName>
</protein>
<feature type="compositionally biased region" description="Polar residues" evidence="1">
    <location>
        <begin position="66"/>
        <end position="79"/>
    </location>
</feature>
<dbReference type="EMBL" id="KQ235059">
    <property type="protein sequence ID" value="KMZ93002.1"/>
    <property type="molecule type" value="Genomic_DNA"/>
</dbReference>
<feature type="compositionally biased region" description="Basic and acidic residues" evidence="1">
    <location>
        <begin position="466"/>
        <end position="475"/>
    </location>
</feature>